<protein>
    <submittedName>
        <fullName evidence="1">Flagellar biosynthesis regulator FlaF</fullName>
    </submittedName>
</protein>
<gene>
    <name evidence="1" type="primary">flaF</name>
    <name evidence="1" type="ORF">F0L46_00555</name>
</gene>
<comment type="caution">
    <text evidence="1">The sequence shown here is derived from an EMBL/GenBank/DDBJ whole genome shotgun (WGS) entry which is preliminary data.</text>
</comment>
<reference evidence="1 2" key="2">
    <citation type="submission" date="2019-09" db="EMBL/GenBank/DDBJ databases">
        <authorList>
            <person name="Jin C."/>
        </authorList>
    </citation>
    <scope>NUCLEOTIDE SEQUENCE [LARGE SCALE GENOMIC DNA]</scope>
    <source>
        <strain evidence="1 2">BN140002</strain>
    </source>
</reference>
<keyword evidence="2" id="KW-1185">Reference proteome</keyword>
<dbReference type="GO" id="GO:0044781">
    <property type="term" value="P:bacterial-type flagellum organization"/>
    <property type="evidence" value="ECO:0007669"/>
    <property type="project" value="InterPro"/>
</dbReference>
<dbReference type="AlphaFoldDB" id="A0A5B2W119"/>
<dbReference type="OrthoDB" id="8563081at2"/>
<accession>A0A5B2W119</accession>
<evidence type="ECO:0000313" key="1">
    <source>
        <dbReference type="EMBL" id="KAA2244176.1"/>
    </source>
</evidence>
<name>A0A5B2W119_9HYPH</name>
<dbReference type="RefSeq" id="WP_149815081.1">
    <property type="nucleotide sequence ID" value="NZ_VUOA01000003.1"/>
</dbReference>
<organism evidence="1 2">
    <name type="scientific">Salinarimonas soli</name>
    <dbReference type="NCBI Taxonomy" id="1638099"/>
    <lineage>
        <taxon>Bacteria</taxon>
        <taxon>Pseudomonadati</taxon>
        <taxon>Pseudomonadota</taxon>
        <taxon>Alphaproteobacteria</taxon>
        <taxon>Hyphomicrobiales</taxon>
        <taxon>Salinarimonadaceae</taxon>
        <taxon>Salinarimonas</taxon>
    </lineage>
</organism>
<dbReference type="NCBIfam" id="NF009435">
    <property type="entry name" value="PRK12794.1"/>
    <property type="match status" value="1"/>
</dbReference>
<keyword evidence="1" id="KW-0969">Cilium</keyword>
<keyword evidence="1" id="KW-0282">Flagellum</keyword>
<reference evidence="1 2" key="1">
    <citation type="submission" date="2019-09" db="EMBL/GenBank/DDBJ databases">
        <title>Salinarimonas rosea gen. nov., sp. nov., a new member of the a-2 subgroup of the Proteobacteria.</title>
        <authorList>
            <person name="Liu J."/>
        </authorList>
    </citation>
    <scope>NUCLEOTIDE SEQUENCE [LARGE SCALE GENOMIC DNA]</scope>
    <source>
        <strain evidence="1 2">BN140002</strain>
    </source>
</reference>
<dbReference type="EMBL" id="VUOA01000003">
    <property type="protein sequence ID" value="KAA2244176.1"/>
    <property type="molecule type" value="Genomic_DNA"/>
</dbReference>
<keyword evidence="1" id="KW-0966">Cell projection</keyword>
<dbReference type="Pfam" id="PF07309">
    <property type="entry name" value="FlaF"/>
    <property type="match status" value="1"/>
</dbReference>
<dbReference type="Proteomes" id="UP000323142">
    <property type="component" value="Unassembled WGS sequence"/>
</dbReference>
<proteinExistence type="predicted"/>
<evidence type="ECO:0000313" key="2">
    <source>
        <dbReference type="Proteomes" id="UP000323142"/>
    </source>
</evidence>
<sequence>MQQAAQAYGKVAQQTLGPRELEAHVLLKAATRLQRVRDAWDERQGELDEALTYNRKLWTVLATAATAETNPLPREIKQNIGNLGIFIFKRTVEVMMQPSPEKLDALVNINREVAAGLRAMPAAPPTGA</sequence>
<dbReference type="InterPro" id="IPR010845">
    <property type="entry name" value="FlaF"/>
</dbReference>